<sequence>MDKMGLAMWPQRVYTRKKRAGERLNLTPKPDLALPGKTGGSSAGLGGGFPETWLPLAGLKGKGKEQGLRKITEKEELSRPRGSSSQLPSQLSVTGGESLKENSPGKETPEKKITPLSVLGFQFCSLFWLTVEHDVSSCPLSCSDTDSYTKSTEESRSSFSSPEIFRGSDCLDWEHPKLEDYKTCKNSTLLDTSKAVAVEKVPQLANLSAILSSSSENYEEYHRKIGMTLEAPHISPEPKYTSNLTSENAVSGVIFAEKTGPPTIKKTKKKPEKESEDRGLQVQMKLSSGHLDNKAAFPHHSSALESIAVRDALLPQSLEPLSKKSSTPPDKRSKALLTSTPSSDTADFVIDLSPVQNVSFEELFPNVSNYVNSSEVVPVSSWQESSSSEFPSYASEICCIIRASPGTRQMRSKDTAVKKKCSPPQDVTPDIIMKTNGRT</sequence>
<protein>
    <submittedName>
        <fullName evidence="2">Meiotic kinetochore factor</fullName>
    </submittedName>
</protein>
<feature type="region of interest" description="Disordered" evidence="1">
    <location>
        <begin position="60"/>
        <end position="111"/>
    </location>
</feature>
<dbReference type="Ensembl" id="ENSCGRT00001018067.1">
    <property type="protein sequence ID" value="ENSCGRP00001013830.1"/>
    <property type="gene ID" value="ENSCGRG00001014860.1"/>
</dbReference>
<feature type="compositionally biased region" description="Basic and acidic residues" evidence="1">
    <location>
        <begin position="62"/>
        <end position="79"/>
    </location>
</feature>
<feature type="compositionally biased region" description="Polar residues" evidence="1">
    <location>
        <begin position="81"/>
        <end position="95"/>
    </location>
</feature>
<dbReference type="GO" id="GO:0051754">
    <property type="term" value="P:meiotic sister chromatid cohesion, centromeric"/>
    <property type="evidence" value="ECO:0007669"/>
    <property type="project" value="Ensembl"/>
</dbReference>
<dbReference type="AlphaFoldDB" id="A0A8C2M7G2"/>
<feature type="compositionally biased region" description="Basic and acidic residues" evidence="1">
    <location>
        <begin position="98"/>
        <end position="111"/>
    </location>
</feature>
<evidence type="ECO:0000256" key="1">
    <source>
        <dbReference type="SAM" id="MobiDB-lite"/>
    </source>
</evidence>
<dbReference type="PANTHER" id="PTHR38006">
    <property type="entry name" value="MEIOSIS-SPECIFIC KINETOCHORE PROTEIN"/>
    <property type="match status" value="1"/>
</dbReference>
<accession>A0A8C2M7G2</accession>
<feature type="compositionally biased region" description="Gly residues" evidence="1">
    <location>
        <begin position="37"/>
        <end position="48"/>
    </location>
</feature>
<feature type="region of interest" description="Disordered" evidence="1">
    <location>
        <begin position="1"/>
        <end position="48"/>
    </location>
</feature>
<reference evidence="2" key="2">
    <citation type="submission" date="2025-09" db="UniProtKB">
        <authorList>
            <consortium name="Ensembl"/>
        </authorList>
    </citation>
    <scope>IDENTIFICATION</scope>
</reference>
<reference evidence="2" key="1">
    <citation type="submission" date="2025-08" db="UniProtKB">
        <authorList>
            <consortium name="Ensembl"/>
        </authorList>
    </citation>
    <scope>IDENTIFICATION</scope>
</reference>
<proteinExistence type="predicted"/>
<evidence type="ECO:0000313" key="3">
    <source>
        <dbReference type="Proteomes" id="UP000694386"/>
    </source>
</evidence>
<dbReference type="GO" id="GO:0010789">
    <property type="term" value="P:meiotic sister chromatid cohesion involved in meiosis I"/>
    <property type="evidence" value="ECO:0007669"/>
    <property type="project" value="Ensembl"/>
</dbReference>
<dbReference type="PANTHER" id="PTHR38006:SF1">
    <property type="entry name" value="MEIOSIS-SPECIFIC KINETOCHORE PROTEIN"/>
    <property type="match status" value="1"/>
</dbReference>
<dbReference type="GO" id="GO:0000776">
    <property type="term" value="C:kinetochore"/>
    <property type="evidence" value="ECO:0007669"/>
    <property type="project" value="Ensembl"/>
</dbReference>
<dbReference type="GO" id="GO:0045143">
    <property type="term" value="P:homologous chromosome segregation"/>
    <property type="evidence" value="ECO:0007669"/>
    <property type="project" value="Ensembl"/>
</dbReference>
<organism evidence="2 3">
    <name type="scientific">Cricetulus griseus</name>
    <name type="common">Chinese hamster</name>
    <name type="synonym">Cricetulus barabensis griseus</name>
    <dbReference type="NCBI Taxonomy" id="10029"/>
    <lineage>
        <taxon>Eukaryota</taxon>
        <taxon>Metazoa</taxon>
        <taxon>Chordata</taxon>
        <taxon>Craniata</taxon>
        <taxon>Vertebrata</taxon>
        <taxon>Euteleostomi</taxon>
        <taxon>Mammalia</taxon>
        <taxon>Eutheria</taxon>
        <taxon>Euarchontoglires</taxon>
        <taxon>Glires</taxon>
        <taxon>Rodentia</taxon>
        <taxon>Myomorpha</taxon>
        <taxon>Muroidea</taxon>
        <taxon>Cricetidae</taxon>
        <taxon>Cricetinae</taxon>
        <taxon>Cricetulus</taxon>
    </lineage>
</organism>
<feature type="region of interest" description="Disordered" evidence="1">
    <location>
        <begin position="411"/>
        <end position="439"/>
    </location>
</feature>
<name>A0A8C2M7G2_CRIGR</name>
<dbReference type="GO" id="GO:0007060">
    <property type="term" value="P:male meiosis chromosome segregation"/>
    <property type="evidence" value="ECO:0007669"/>
    <property type="project" value="Ensembl"/>
</dbReference>
<dbReference type="InterPro" id="IPR034545">
    <property type="entry name" value="Meikin"/>
</dbReference>
<feature type="region of interest" description="Disordered" evidence="1">
    <location>
        <begin position="319"/>
        <end position="341"/>
    </location>
</feature>
<evidence type="ECO:0000313" key="2">
    <source>
        <dbReference type="Ensembl" id="ENSCGRP00001013830.1"/>
    </source>
</evidence>
<dbReference type="Proteomes" id="UP000694386">
    <property type="component" value="Unplaced"/>
</dbReference>
<dbReference type="GO" id="GO:0016321">
    <property type="term" value="P:female meiosis chromosome segregation"/>
    <property type="evidence" value="ECO:0007669"/>
    <property type="project" value="Ensembl"/>
</dbReference>